<sequence length="203" mass="22206">MQRLQNPFLLVHMLHLHSSAGRELWQAIFRHLLYKKTSARRLCGMLTLGCRNAWIPVLMETRISSCTWWAIESIAGVKSTLPWTSFCRYKNSSIWCEPPVPSRIDRSSVLISSKSSSLITFIFSATRSTLSRATSLRVIRPALGILRTACSSETPLPTTSFSSSAILTAVIGVAATAGPPPLLLGSPGHVPWELALSVAESCP</sequence>
<reference evidence="1" key="1">
    <citation type="submission" date="2014-09" db="EMBL/GenBank/DDBJ databases">
        <authorList>
            <person name="Magalhaes I.L.F."/>
            <person name="Oliveira U."/>
            <person name="Santos F.R."/>
            <person name="Vidigal T.H.D.A."/>
            <person name="Brescovit A.D."/>
            <person name="Santos A.J."/>
        </authorList>
    </citation>
    <scope>NUCLEOTIDE SEQUENCE</scope>
    <source>
        <tissue evidence="1">Shoot tissue taken approximately 20 cm above the soil surface</tissue>
    </source>
</reference>
<proteinExistence type="predicted"/>
<dbReference type="AlphaFoldDB" id="A0A0A9DEZ1"/>
<accession>A0A0A9DEZ1</accession>
<name>A0A0A9DEZ1_ARUDO</name>
<reference evidence="1" key="2">
    <citation type="journal article" date="2015" name="Data Brief">
        <title>Shoot transcriptome of the giant reed, Arundo donax.</title>
        <authorList>
            <person name="Barrero R.A."/>
            <person name="Guerrero F.D."/>
            <person name="Moolhuijzen P."/>
            <person name="Goolsby J.A."/>
            <person name="Tidwell J."/>
            <person name="Bellgard S.E."/>
            <person name="Bellgard M.I."/>
        </authorList>
    </citation>
    <scope>NUCLEOTIDE SEQUENCE</scope>
    <source>
        <tissue evidence="1">Shoot tissue taken approximately 20 cm above the soil surface</tissue>
    </source>
</reference>
<evidence type="ECO:0000313" key="1">
    <source>
        <dbReference type="EMBL" id="JAD84190.1"/>
    </source>
</evidence>
<protein>
    <submittedName>
        <fullName evidence="1">Uncharacterized protein</fullName>
    </submittedName>
</protein>
<dbReference type="EMBL" id="GBRH01213705">
    <property type="protein sequence ID" value="JAD84190.1"/>
    <property type="molecule type" value="Transcribed_RNA"/>
</dbReference>
<organism evidence="1">
    <name type="scientific">Arundo donax</name>
    <name type="common">Giant reed</name>
    <name type="synonym">Donax arundinaceus</name>
    <dbReference type="NCBI Taxonomy" id="35708"/>
    <lineage>
        <taxon>Eukaryota</taxon>
        <taxon>Viridiplantae</taxon>
        <taxon>Streptophyta</taxon>
        <taxon>Embryophyta</taxon>
        <taxon>Tracheophyta</taxon>
        <taxon>Spermatophyta</taxon>
        <taxon>Magnoliopsida</taxon>
        <taxon>Liliopsida</taxon>
        <taxon>Poales</taxon>
        <taxon>Poaceae</taxon>
        <taxon>PACMAD clade</taxon>
        <taxon>Arundinoideae</taxon>
        <taxon>Arundineae</taxon>
        <taxon>Arundo</taxon>
    </lineage>
</organism>